<feature type="compositionally biased region" description="Acidic residues" evidence="1">
    <location>
        <begin position="19"/>
        <end position="30"/>
    </location>
</feature>
<dbReference type="Proteomes" id="UP001530315">
    <property type="component" value="Unassembled WGS sequence"/>
</dbReference>
<evidence type="ECO:0000256" key="1">
    <source>
        <dbReference type="SAM" id="MobiDB-lite"/>
    </source>
</evidence>
<feature type="compositionally biased region" description="Basic and acidic residues" evidence="1">
    <location>
        <begin position="1"/>
        <end position="18"/>
    </location>
</feature>
<organism evidence="2 3">
    <name type="scientific">Stephanodiscus triporus</name>
    <dbReference type="NCBI Taxonomy" id="2934178"/>
    <lineage>
        <taxon>Eukaryota</taxon>
        <taxon>Sar</taxon>
        <taxon>Stramenopiles</taxon>
        <taxon>Ochrophyta</taxon>
        <taxon>Bacillariophyta</taxon>
        <taxon>Coscinodiscophyceae</taxon>
        <taxon>Thalassiosirophycidae</taxon>
        <taxon>Stephanodiscales</taxon>
        <taxon>Stephanodiscaceae</taxon>
        <taxon>Stephanodiscus</taxon>
    </lineage>
</organism>
<name>A0ABD3NL39_9STRA</name>
<gene>
    <name evidence="2" type="ORF">ACHAW5_005405</name>
</gene>
<protein>
    <submittedName>
        <fullName evidence="2">Uncharacterized protein</fullName>
    </submittedName>
</protein>
<dbReference type="EMBL" id="JALLAZ020001351">
    <property type="protein sequence ID" value="KAL3776487.1"/>
    <property type="molecule type" value="Genomic_DNA"/>
</dbReference>
<sequence length="294" mass="31462">MSRCRARWEEEDRERRDDNDEGASDDDECDGGLATASRRIVSPDQVADWAMSSWTAMLLLRGLDRPVSRCNHLGVGVDVGGVIDPVEGRLAALLSDRRDGDARSAATTSTTTLARAVKRRIDFLLSPANISSLNGIHLYSLGRLLASFSVRDDAMMHVVLSVCRCGIAAMGSGGRGEVGLVGLEQLSRLLAVFACCCTSASSTTTAAATSTSVNAVSIVRDLEIGLRAKLEDDKLVRTIMADSIADERGGGGGGADLRTEKRVQRKYHLVKSRAMSFMDAVLSATAHLVKCCEK</sequence>
<dbReference type="AlphaFoldDB" id="A0ABD3NL39"/>
<comment type="caution">
    <text evidence="2">The sequence shown here is derived from an EMBL/GenBank/DDBJ whole genome shotgun (WGS) entry which is preliminary data.</text>
</comment>
<evidence type="ECO:0000313" key="2">
    <source>
        <dbReference type="EMBL" id="KAL3776487.1"/>
    </source>
</evidence>
<keyword evidence="3" id="KW-1185">Reference proteome</keyword>
<feature type="region of interest" description="Disordered" evidence="1">
    <location>
        <begin position="1"/>
        <end position="32"/>
    </location>
</feature>
<proteinExistence type="predicted"/>
<evidence type="ECO:0000313" key="3">
    <source>
        <dbReference type="Proteomes" id="UP001530315"/>
    </source>
</evidence>
<accession>A0ABD3NL39</accession>
<reference evidence="2 3" key="1">
    <citation type="submission" date="2024-10" db="EMBL/GenBank/DDBJ databases">
        <title>Updated reference genomes for cyclostephanoid diatoms.</title>
        <authorList>
            <person name="Roberts W.R."/>
            <person name="Alverson A.J."/>
        </authorList>
    </citation>
    <scope>NUCLEOTIDE SEQUENCE [LARGE SCALE GENOMIC DNA]</scope>
    <source>
        <strain evidence="2 3">AJA276-08</strain>
    </source>
</reference>